<keyword evidence="3" id="KW-0677">Repeat</keyword>
<proteinExistence type="predicted"/>
<dbReference type="GO" id="GO:0048471">
    <property type="term" value="C:perinuclear region of cytoplasm"/>
    <property type="evidence" value="ECO:0007669"/>
    <property type="project" value="TreeGrafter"/>
</dbReference>
<dbReference type="GO" id="GO:0031267">
    <property type="term" value="F:small GTPase binding"/>
    <property type="evidence" value="ECO:0007669"/>
    <property type="project" value="TreeGrafter"/>
</dbReference>
<dbReference type="InterPro" id="IPR001611">
    <property type="entry name" value="Leu-rich_rpt"/>
</dbReference>
<dbReference type="PANTHER" id="PTHR24113">
    <property type="entry name" value="RAN GTPASE-ACTIVATING PROTEIN 1"/>
    <property type="match status" value="1"/>
</dbReference>
<evidence type="ECO:0000313" key="4">
    <source>
        <dbReference type="EMBL" id="CUC10365.1"/>
    </source>
</evidence>
<dbReference type="GO" id="GO:0005829">
    <property type="term" value="C:cytosol"/>
    <property type="evidence" value="ECO:0007669"/>
    <property type="project" value="TreeGrafter"/>
</dbReference>
<dbReference type="InterPro" id="IPR027038">
    <property type="entry name" value="RanGap"/>
</dbReference>
<accession>A0A0K6S9N7</accession>
<dbReference type="GO" id="GO:0005634">
    <property type="term" value="C:nucleus"/>
    <property type="evidence" value="ECO:0007669"/>
    <property type="project" value="TreeGrafter"/>
</dbReference>
<protein>
    <submittedName>
        <fullName evidence="4">Uncharacterized protein</fullName>
    </submittedName>
</protein>
<gene>
    <name evidence="4" type="ORF">Cvel_31163.t1</name>
</gene>
<dbReference type="SUPFAM" id="SSF52047">
    <property type="entry name" value="RNI-like"/>
    <property type="match status" value="2"/>
</dbReference>
<sequence>MESSVDPPEGYCVPALSAILSHTGVSAEVVSDLVSDKAGFGTGWLILQFIRQKHVGLSTFLSLDLKDFSLGAGKLRLLLSCLPEGLVSLETLKGGAHVCTEPFLFVLQTFLQSFRGGTGRLMGTVSVASLKNLNLSKCDLSDSGGASLLHSLTSDLAGESGLERVEGGRDPGCVHAWMGWLCAENRLRSLSMEALRSAFSEGALSRPLRLDVSNNPLGPSGVATLARGLSAAGKALPLQTLKLSKTTARAEGVKALSASLKEGRAPSLQVLDLGGNNIKAEGVGDVALAGALGTGTLSFLKVLILEKNSLAVSRHGRWDFSGATALFANQFPSLQELDLGGNDFQGITHHPFSILGEAVRAGRLLALQRLNLSDTHIRRADMVAVFNALAAGGAPSLQALHLGSMDRSEAEALAAAFESNHLSEMRDVRCWGGMGVVMRAIANEKVPFLRNLQIILPAADEMTGRITERFRKGGVVPLEDLELVFEKNEDNSSAERMRDFGRAVGEAGVSSLQKLKLSLGEGGGDEQVEALVEGLGSGGEFVSLTDVSVDIDGSFGGGGRGCRALGEFLSSGKISSLRRLELDISLGDSFRHLAEGLGVGSLAPQVAVTSSVYCNRAAQDDNVRAFAALLRAGKLPGLRKMSVGGYVNLIRGGSAIEDEAARELGEAFTHQERGVGACAVCLPKLEELEFDVDVIRAEEEEETVTPMASLFRGVAAGRGGLPSLHTLRFCGSRLMGESTICALSECIRKGKFPQLRNLDLSVVLRLTQKGMHALTVALCTPHVKSLRSLILDKSGTGSNPAARTAETVLMGQLAVAFSLGHLRGLEEFSFEGHLLPESLSALCVGLESGELRCLRSLKIPTVPLGEDEGTSALCKALTAEKMPALRYLKLRCGCDKGLKKLVKAWEDAEPPPVERLDLSGSSFGDQGAVALASLAEIGRLPLLWDVRLDHSWSVESSVKALLRAAFPNSFTYRDDSDS</sequence>
<keyword evidence="1" id="KW-0343">GTPase activation</keyword>
<organism evidence="4">
    <name type="scientific">Chromera velia CCMP2878</name>
    <dbReference type="NCBI Taxonomy" id="1169474"/>
    <lineage>
        <taxon>Eukaryota</taxon>
        <taxon>Sar</taxon>
        <taxon>Alveolata</taxon>
        <taxon>Colpodellida</taxon>
        <taxon>Chromeraceae</taxon>
        <taxon>Chromera</taxon>
    </lineage>
</organism>
<reference evidence="4" key="1">
    <citation type="submission" date="2014-11" db="EMBL/GenBank/DDBJ databases">
        <title>Molecular phylogeny of cliff fern family Woodsiaceae with morphological implications.</title>
        <authorList>
            <person name="Shao Y.-Z."/>
            <person name="Wei R."/>
            <person name="Zhang X.-C."/>
        </authorList>
    </citation>
    <scope>NUCLEOTIDE SEQUENCE</scope>
</reference>
<name>A0A0K6S9N7_9ALVE</name>
<dbReference type="Gene3D" id="3.80.10.10">
    <property type="entry name" value="Ribonuclease Inhibitor"/>
    <property type="match status" value="3"/>
</dbReference>
<dbReference type="AlphaFoldDB" id="A0A0K6S9N7"/>
<dbReference type="VEuPathDB" id="CryptoDB:Cvel_31163"/>
<dbReference type="GO" id="GO:0005096">
    <property type="term" value="F:GTPase activator activity"/>
    <property type="evidence" value="ECO:0007669"/>
    <property type="project" value="UniProtKB-KW"/>
</dbReference>
<dbReference type="EMBL" id="CDMZ01003738">
    <property type="protein sequence ID" value="CUC10365.1"/>
    <property type="molecule type" value="Genomic_DNA"/>
</dbReference>
<dbReference type="InterPro" id="IPR032675">
    <property type="entry name" value="LRR_dom_sf"/>
</dbReference>
<dbReference type="PhylomeDB" id="A0A0K6S9N7"/>
<dbReference type="SMART" id="SM00368">
    <property type="entry name" value="LRR_RI"/>
    <property type="match status" value="8"/>
</dbReference>
<evidence type="ECO:0000256" key="1">
    <source>
        <dbReference type="ARBA" id="ARBA00022468"/>
    </source>
</evidence>
<keyword evidence="2" id="KW-0433">Leucine-rich repeat</keyword>
<dbReference type="PANTHER" id="PTHR24113:SF12">
    <property type="entry name" value="RAN GTPASE-ACTIVATING PROTEIN 1"/>
    <property type="match status" value="1"/>
</dbReference>
<evidence type="ECO:0000256" key="3">
    <source>
        <dbReference type="ARBA" id="ARBA00022737"/>
    </source>
</evidence>
<dbReference type="GO" id="GO:0006913">
    <property type="term" value="P:nucleocytoplasmic transport"/>
    <property type="evidence" value="ECO:0007669"/>
    <property type="project" value="TreeGrafter"/>
</dbReference>
<evidence type="ECO:0000256" key="2">
    <source>
        <dbReference type="ARBA" id="ARBA00022614"/>
    </source>
</evidence>
<dbReference type="Pfam" id="PF13516">
    <property type="entry name" value="LRR_6"/>
    <property type="match status" value="3"/>
</dbReference>